<feature type="transmembrane region" description="Helical" evidence="6">
    <location>
        <begin position="311"/>
        <end position="330"/>
    </location>
</feature>
<evidence type="ECO:0000259" key="7">
    <source>
        <dbReference type="Pfam" id="PF00482"/>
    </source>
</evidence>
<dbReference type="PANTHER" id="PTHR35007:SF1">
    <property type="entry name" value="PILUS ASSEMBLY PROTEIN"/>
    <property type="match status" value="1"/>
</dbReference>
<evidence type="ECO:0000256" key="6">
    <source>
        <dbReference type="SAM" id="Phobius"/>
    </source>
</evidence>
<comment type="caution">
    <text evidence="8">The sequence shown here is derived from an EMBL/GenBank/DDBJ whole genome shotgun (WGS) entry which is preliminary data.</text>
</comment>
<reference evidence="8 9" key="1">
    <citation type="submission" date="2015-09" db="EMBL/GenBank/DDBJ databases">
        <title>Draft genome sequence of Kouleothrix aurantiaca JCM 19913.</title>
        <authorList>
            <person name="Hemp J."/>
        </authorList>
    </citation>
    <scope>NUCLEOTIDE SEQUENCE [LARGE SCALE GENOMIC DNA]</scope>
    <source>
        <strain evidence="8 9">COM-B</strain>
    </source>
</reference>
<feature type="transmembrane region" description="Helical" evidence="6">
    <location>
        <begin position="123"/>
        <end position="146"/>
    </location>
</feature>
<dbReference type="PANTHER" id="PTHR35007">
    <property type="entry name" value="INTEGRAL MEMBRANE PROTEIN-RELATED"/>
    <property type="match status" value="1"/>
</dbReference>
<feature type="domain" description="Type II secretion system protein GspF" evidence="7">
    <location>
        <begin position="164"/>
        <end position="286"/>
    </location>
</feature>
<evidence type="ECO:0000313" key="8">
    <source>
        <dbReference type="EMBL" id="KPV54669.1"/>
    </source>
</evidence>
<evidence type="ECO:0000313" key="9">
    <source>
        <dbReference type="Proteomes" id="UP000050509"/>
    </source>
</evidence>
<organism evidence="8 9">
    <name type="scientific">Kouleothrix aurantiaca</name>
    <dbReference type="NCBI Taxonomy" id="186479"/>
    <lineage>
        <taxon>Bacteria</taxon>
        <taxon>Bacillati</taxon>
        <taxon>Chloroflexota</taxon>
        <taxon>Chloroflexia</taxon>
        <taxon>Chloroflexales</taxon>
        <taxon>Roseiflexineae</taxon>
        <taxon>Roseiflexaceae</taxon>
        <taxon>Kouleothrix</taxon>
    </lineage>
</organism>
<dbReference type="AlphaFoldDB" id="A0A0N8PT66"/>
<evidence type="ECO:0000256" key="3">
    <source>
        <dbReference type="ARBA" id="ARBA00022692"/>
    </source>
</evidence>
<keyword evidence="5 6" id="KW-0472">Membrane</keyword>
<dbReference type="PATRIC" id="fig|186479.3.peg.5064"/>
<feature type="transmembrane region" description="Helical" evidence="6">
    <location>
        <begin position="271"/>
        <end position="291"/>
    </location>
</feature>
<sequence>MRLPTNLPISPLMLLIGAGVLALLFIVIGLMGRKSMDGAGGGRALDDRLNQFAGRSQRNQAVEAKPLEKIDAAVSKGRQGSKIARDLARADLKLTVTEFIGLKMLAALAGAGLGAYIGRASTAAMVLSALVGGVLLSFAPNLYVVYASRKRIKSFNNQLGDGITLMANSLRSGYSFLQSMDLVSREAPPPMSNEFRRVVQEIGLGLSTEEALGNLLRRVPSDDLDLLITAVNIQHEVGGNLAQILETIGHTIRERVRIKGEIQVLTAQGRISAYVITALPIVLAIGITVINPDYMSPMFKFGLPPDAWCCLPVTALAMIIIGFFVIMKIVDIEV</sequence>
<feature type="transmembrane region" description="Helical" evidence="6">
    <location>
        <begin position="12"/>
        <end position="31"/>
    </location>
</feature>
<name>A0A0N8PT66_9CHLR</name>
<dbReference type="Pfam" id="PF00482">
    <property type="entry name" value="T2SSF"/>
    <property type="match status" value="1"/>
</dbReference>
<proteinExistence type="predicted"/>
<dbReference type="EMBL" id="LJCR01000025">
    <property type="protein sequence ID" value="KPV54669.1"/>
    <property type="molecule type" value="Genomic_DNA"/>
</dbReference>
<dbReference type="Proteomes" id="UP000050509">
    <property type="component" value="Unassembled WGS sequence"/>
</dbReference>
<keyword evidence="2" id="KW-1003">Cell membrane</keyword>
<feature type="transmembrane region" description="Helical" evidence="6">
    <location>
        <begin position="99"/>
        <end position="117"/>
    </location>
</feature>
<dbReference type="GO" id="GO:0005886">
    <property type="term" value="C:plasma membrane"/>
    <property type="evidence" value="ECO:0007669"/>
    <property type="project" value="UniProtKB-SubCell"/>
</dbReference>
<dbReference type="InterPro" id="IPR042094">
    <property type="entry name" value="T2SS_GspF_sf"/>
</dbReference>
<keyword evidence="9" id="KW-1185">Reference proteome</keyword>
<keyword evidence="3 6" id="KW-0812">Transmembrane</keyword>
<gene>
    <name evidence="8" type="ORF">SE17_02380</name>
</gene>
<protein>
    <submittedName>
        <fullName evidence="8">Secretion system protein</fullName>
    </submittedName>
</protein>
<accession>A0A0N8PT66</accession>
<dbReference type="InterPro" id="IPR018076">
    <property type="entry name" value="T2SS_GspF_dom"/>
</dbReference>
<dbReference type="Gene3D" id="1.20.81.30">
    <property type="entry name" value="Type II secretion system (T2SS), domain F"/>
    <property type="match status" value="1"/>
</dbReference>
<evidence type="ECO:0000256" key="2">
    <source>
        <dbReference type="ARBA" id="ARBA00022475"/>
    </source>
</evidence>
<comment type="subcellular location">
    <subcellularLocation>
        <location evidence="1">Cell membrane</location>
        <topology evidence="1">Multi-pass membrane protein</topology>
    </subcellularLocation>
</comment>
<evidence type="ECO:0000256" key="4">
    <source>
        <dbReference type="ARBA" id="ARBA00022989"/>
    </source>
</evidence>
<evidence type="ECO:0000256" key="5">
    <source>
        <dbReference type="ARBA" id="ARBA00023136"/>
    </source>
</evidence>
<evidence type="ECO:0000256" key="1">
    <source>
        <dbReference type="ARBA" id="ARBA00004651"/>
    </source>
</evidence>
<keyword evidence="4 6" id="KW-1133">Transmembrane helix</keyword>